<feature type="region of interest" description="Disordered" evidence="4">
    <location>
        <begin position="155"/>
        <end position="182"/>
    </location>
</feature>
<evidence type="ECO:0000256" key="2">
    <source>
        <dbReference type="ARBA" id="ARBA00023125"/>
    </source>
</evidence>
<dbReference type="STRING" id="1960309.SAMN03159343_0975"/>
<keyword evidence="7" id="KW-1185">Reference proteome</keyword>
<dbReference type="RefSeq" id="WP_092800090.1">
    <property type="nucleotide sequence ID" value="NZ_FMUH01000001.1"/>
</dbReference>
<reference evidence="7" key="1">
    <citation type="submission" date="2016-10" db="EMBL/GenBank/DDBJ databases">
        <authorList>
            <person name="Varghese N."/>
            <person name="Submissions S."/>
        </authorList>
    </citation>
    <scope>NUCLEOTIDE SEQUENCE [LARGE SCALE GENOMIC DNA]</scope>
    <source>
        <strain evidence="7">DSM 45722</strain>
    </source>
</reference>
<dbReference type="PANTHER" id="PTHR34580">
    <property type="match status" value="1"/>
</dbReference>
<dbReference type="EMBL" id="FMUH01000001">
    <property type="protein sequence ID" value="SCX40488.1"/>
    <property type="molecule type" value="Genomic_DNA"/>
</dbReference>
<keyword evidence="3" id="KW-0804">Transcription</keyword>
<proteinExistence type="predicted"/>
<evidence type="ECO:0000259" key="5">
    <source>
        <dbReference type="PROSITE" id="PS51000"/>
    </source>
</evidence>
<accession>A0A1G4XII2</accession>
<dbReference type="Pfam" id="PF13280">
    <property type="entry name" value="WYL"/>
    <property type="match status" value="1"/>
</dbReference>
<keyword evidence="2" id="KW-0238">DNA-binding</keyword>
<dbReference type="Pfam" id="PF08279">
    <property type="entry name" value="HTH_11"/>
    <property type="match status" value="1"/>
</dbReference>
<sequence>MTTASRLLDLLSLLQTRRDWPGSLLAERLGTSDRTVRRDVDRLRGMGYSIRATMGPDGGYRLDAGAELPPLLFDDDQAVAVAVALQAAPALGAGIGEAAVRALATVRQVMPSRLRHRLDALEVTVVGRPGEAPRTAVALDVLVVLANAIRDRETLRFDHPPRGAGEVDEQPPPPPRRTEPHHLVTSNGRWYLLGWDLDRADWRLYGVDRVRPRTPNGPRFTPRTVPGGEVDEFVSARFKGADTDAWPCRGSVVLQLPAREVLPFAGDGTVTAVDEHSCRLESGSWSWGALASSYGRFAAPMEVVGPPELAAAFATLADRYRAAARVVDDQATAEGEGFEPSRSVNP</sequence>
<evidence type="ECO:0000256" key="4">
    <source>
        <dbReference type="SAM" id="MobiDB-lite"/>
    </source>
</evidence>
<keyword evidence="1" id="KW-0805">Transcription regulation</keyword>
<dbReference type="OrthoDB" id="3483912at2"/>
<dbReference type="PROSITE" id="PS00894">
    <property type="entry name" value="HTH_DEOR_1"/>
    <property type="match status" value="1"/>
</dbReference>
<evidence type="ECO:0000313" key="6">
    <source>
        <dbReference type="EMBL" id="SCX40488.1"/>
    </source>
</evidence>
<dbReference type="AlphaFoldDB" id="A0A1G4XII2"/>
<dbReference type="InterPro" id="IPR001034">
    <property type="entry name" value="DeoR_HTH"/>
</dbReference>
<dbReference type="PANTHER" id="PTHR34580:SF3">
    <property type="entry name" value="PROTEIN PAFB"/>
    <property type="match status" value="1"/>
</dbReference>
<dbReference type="SUPFAM" id="SSF46785">
    <property type="entry name" value="Winged helix' DNA-binding domain"/>
    <property type="match status" value="1"/>
</dbReference>
<dbReference type="PROSITE" id="PS51000">
    <property type="entry name" value="HTH_DEOR_2"/>
    <property type="match status" value="1"/>
</dbReference>
<evidence type="ECO:0000313" key="7">
    <source>
        <dbReference type="Proteomes" id="UP000198981"/>
    </source>
</evidence>
<name>A0A1G4XII2_9ACTN</name>
<dbReference type="GO" id="GO:0003677">
    <property type="term" value="F:DNA binding"/>
    <property type="evidence" value="ECO:0007669"/>
    <property type="project" value="UniProtKB-KW"/>
</dbReference>
<dbReference type="Gene3D" id="1.10.10.10">
    <property type="entry name" value="Winged helix-like DNA-binding domain superfamily/Winged helix DNA-binding domain"/>
    <property type="match status" value="1"/>
</dbReference>
<dbReference type="InterPro" id="IPR013196">
    <property type="entry name" value="HTH_11"/>
</dbReference>
<dbReference type="Proteomes" id="UP000198981">
    <property type="component" value="Unassembled WGS sequence"/>
</dbReference>
<feature type="domain" description="HTH deoR-type" evidence="5">
    <location>
        <begin position="3"/>
        <end position="58"/>
    </location>
</feature>
<dbReference type="PROSITE" id="PS52050">
    <property type="entry name" value="WYL"/>
    <property type="match status" value="1"/>
</dbReference>
<dbReference type="InterPro" id="IPR036388">
    <property type="entry name" value="WH-like_DNA-bd_sf"/>
</dbReference>
<dbReference type="GO" id="GO:0003700">
    <property type="term" value="F:DNA-binding transcription factor activity"/>
    <property type="evidence" value="ECO:0007669"/>
    <property type="project" value="InterPro"/>
</dbReference>
<protein>
    <submittedName>
        <fullName evidence="6">HTH domain-containing protein</fullName>
    </submittedName>
</protein>
<gene>
    <name evidence="6" type="ORF">SAMN03159343_0975</name>
</gene>
<dbReference type="InterPro" id="IPR018356">
    <property type="entry name" value="Tscrpt_reg_HTH_DeoR_CS"/>
</dbReference>
<organism evidence="6 7">
    <name type="scientific">Klenkia marina</name>
    <dbReference type="NCBI Taxonomy" id="1960309"/>
    <lineage>
        <taxon>Bacteria</taxon>
        <taxon>Bacillati</taxon>
        <taxon>Actinomycetota</taxon>
        <taxon>Actinomycetes</taxon>
        <taxon>Geodermatophilales</taxon>
        <taxon>Geodermatophilaceae</taxon>
        <taxon>Klenkia</taxon>
    </lineage>
</organism>
<dbReference type="InterPro" id="IPR026881">
    <property type="entry name" value="WYL_dom"/>
</dbReference>
<dbReference type="InterPro" id="IPR036390">
    <property type="entry name" value="WH_DNA-bd_sf"/>
</dbReference>
<evidence type="ECO:0000256" key="3">
    <source>
        <dbReference type="ARBA" id="ARBA00023163"/>
    </source>
</evidence>
<evidence type="ECO:0000256" key="1">
    <source>
        <dbReference type="ARBA" id="ARBA00023015"/>
    </source>
</evidence>
<dbReference type="InterPro" id="IPR051534">
    <property type="entry name" value="CBASS_pafABC_assoc_protein"/>
</dbReference>